<dbReference type="Proteomes" id="UP000093343">
    <property type="component" value="Unassembled WGS sequence"/>
</dbReference>
<keyword evidence="4" id="KW-1185">Reference proteome</keyword>
<keyword evidence="1" id="KW-0812">Transmembrane</keyword>
<accession>A0ABX2XPR6</accession>
<proteinExistence type="predicted"/>
<dbReference type="RefSeq" id="WP_065447572.1">
    <property type="nucleotide sequence ID" value="NZ_MUHC01000028.1"/>
</dbReference>
<reference evidence="4" key="1">
    <citation type="submission" date="2016-03" db="EMBL/GenBank/DDBJ databases">
        <title>Draft genome sequence of Paenibacillus glacialis DSM 22343.</title>
        <authorList>
            <person name="Shin S.-K."/>
            <person name="Yi H."/>
        </authorList>
    </citation>
    <scope>NUCLEOTIDE SEQUENCE [LARGE SCALE GENOMIC DNA]</scope>
    <source>
        <strain evidence="4">CCUG 60099</strain>
    </source>
</reference>
<feature type="transmembrane region" description="Helical" evidence="1">
    <location>
        <begin position="12"/>
        <end position="31"/>
    </location>
</feature>
<gene>
    <name evidence="3" type="ORF">FLP_00640</name>
</gene>
<organism evidence="3 4">
    <name type="scientific">Flavobacterium piscis</name>
    <dbReference type="NCBI Taxonomy" id="1114874"/>
    <lineage>
        <taxon>Bacteria</taxon>
        <taxon>Pseudomonadati</taxon>
        <taxon>Bacteroidota</taxon>
        <taxon>Flavobacteriia</taxon>
        <taxon>Flavobacteriales</taxon>
        <taxon>Flavobacteriaceae</taxon>
        <taxon>Flavobacterium</taxon>
    </lineage>
</organism>
<evidence type="ECO:0000256" key="1">
    <source>
        <dbReference type="SAM" id="Phobius"/>
    </source>
</evidence>
<evidence type="ECO:0000313" key="4">
    <source>
        <dbReference type="Proteomes" id="UP000093343"/>
    </source>
</evidence>
<dbReference type="InterPro" id="IPR005530">
    <property type="entry name" value="SPW"/>
</dbReference>
<evidence type="ECO:0000313" key="3">
    <source>
        <dbReference type="EMBL" id="OCB78248.1"/>
    </source>
</evidence>
<evidence type="ECO:0000259" key="2">
    <source>
        <dbReference type="Pfam" id="PF03779"/>
    </source>
</evidence>
<feature type="transmembrane region" description="Helical" evidence="1">
    <location>
        <begin position="37"/>
        <end position="57"/>
    </location>
</feature>
<dbReference type="Pfam" id="PF03779">
    <property type="entry name" value="SPW"/>
    <property type="match status" value="1"/>
</dbReference>
<keyword evidence="1" id="KW-1133">Transmembrane helix</keyword>
<name>A0ABX2XPR6_9FLAO</name>
<sequence>MKIIDTKTHGYMDYIMGIFLLASPSLFSLNVNTMESTVFYIVGVTAIIYSLLTNYELGFLKIIPMKGHLALDIFSGIFLAASPWLLGFAQIVYMPHLVLGIIEIGAALLTTPKSRIEIK</sequence>
<dbReference type="EMBL" id="LVEN01000001">
    <property type="protein sequence ID" value="OCB78248.1"/>
    <property type="molecule type" value="Genomic_DNA"/>
</dbReference>
<comment type="caution">
    <text evidence="3">The sequence shown here is derived from an EMBL/GenBank/DDBJ whole genome shotgun (WGS) entry which is preliminary data.</text>
</comment>
<feature type="domain" description="SPW repeat-containing integral membrane" evidence="2">
    <location>
        <begin position="9"/>
        <end position="108"/>
    </location>
</feature>
<keyword evidence="1" id="KW-0472">Membrane</keyword>
<feature type="transmembrane region" description="Helical" evidence="1">
    <location>
        <begin position="92"/>
        <end position="111"/>
    </location>
</feature>
<protein>
    <recommendedName>
        <fullName evidence="2">SPW repeat-containing integral membrane domain-containing protein</fullName>
    </recommendedName>
</protein>